<accession>A0A9X3L778</accession>
<keyword evidence="2" id="KW-1185">Reference proteome</keyword>
<dbReference type="AlphaFoldDB" id="A0A9X3L778"/>
<sequence length="124" mass="14614">MNDKFYESEQILDLSKAQDRGSKKWVAMMLPEHVALLREYSKEIKREPKPDLDEWDYDAIHHTLDIAIKSKADTKVKMWRDGAFIYNRGIVESIDLRSRVMELEDPFSLLQLKLDEIVDVTIMD</sequence>
<name>A0A9X3L778_9BACI</name>
<proteinExistence type="predicted"/>
<evidence type="ECO:0000313" key="1">
    <source>
        <dbReference type="EMBL" id="MCZ8532672.1"/>
    </source>
</evidence>
<evidence type="ECO:0000313" key="2">
    <source>
        <dbReference type="Proteomes" id="UP001152172"/>
    </source>
</evidence>
<dbReference type="Proteomes" id="UP001152172">
    <property type="component" value="Unassembled WGS sequence"/>
</dbReference>
<dbReference type="EMBL" id="JAMKBI010000003">
    <property type="protein sequence ID" value="MCZ8532672.1"/>
    <property type="molecule type" value="Genomic_DNA"/>
</dbReference>
<dbReference type="OrthoDB" id="1644322at2"/>
<dbReference type="Pfam" id="PF08863">
    <property type="entry name" value="YolD"/>
    <property type="match status" value="1"/>
</dbReference>
<protein>
    <submittedName>
        <fullName evidence="1">YolD-like family protein</fullName>
    </submittedName>
</protein>
<comment type="caution">
    <text evidence="1">The sequence shown here is derived from an EMBL/GenBank/DDBJ whole genome shotgun (WGS) entry which is preliminary data.</text>
</comment>
<dbReference type="InterPro" id="IPR014962">
    <property type="entry name" value="YolD"/>
</dbReference>
<dbReference type="RefSeq" id="WP_093494536.1">
    <property type="nucleotide sequence ID" value="NZ_JAKXDZ010000002.1"/>
</dbReference>
<gene>
    <name evidence="1" type="ORF">M9R61_04830</name>
</gene>
<reference evidence="1" key="1">
    <citation type="submission" date="2022-05" db="EMBL/GenBank/DDBJ databases">
        <authorList>
            <person name="Colautti A."/>
            <person name="Iacumin L."/>
        </authorList>
    </citation>
    <scope>NUCLEOTIDE SEQUENCE</scope>
    <source>
        <strain evidence="1">DSM 30747</strain>
    </source>
</reference>
<organism evidence="1 2">
    <name type="scientific">Psychrobacillus psychrodurans</name>
    <dbReference type="NCBI Taxonomy" id="126157"/>
    <lineage>
        <taxon>Bacteria</taxon>
        <taxon>Bacillati</taxon>
        <taxon>Bacillota</taxon>
        <taxon>Bacilli</taxon>
        <taxon>Bacillales</taxon>
        <taxon>Bacillaceae</taxon>
        <taxon>Psychrobacillus</taxon>
    </lineage>
</organism>